<protein>
    <submittedName>
        <fullName evidence="6">Uncharacterized protein</fullName>
    </submittedName>
</protein>
<evidence type="ECO:0000256" key="1">
    <source>
        <dbReference type="ARBA" id="ARBA00007996"/>
    </source>
</evidence>
<dbReference type="Pfam" id="PF01234">
    <property type="entry name" value="NNMT_PNMT_TEMT"/>
    <property type="match status" value="1"/>
</dbReference>
<name>A0ABN9MTN7_9NEOB</name>
<keyword evidence="5" id="KW-1133">Transmembrane helix</keyword>
<evidence type="ECO:0000256" key="5">
    <source>
        <dbReference type="SAM" id="Phobius"/>
    </source>
</evidence>
<evidence type="ECO:0000256" key="2">
    <source>
        <dbReference type="ARBA" id="ARBA00022603"/>
    </source>
</evidence>
<dbReference type="EMBL" id="CAUEEQ010078535">
    <property type="protein sequence ID" value="CAJ0967699.1"/>
    <property type="molecule type" value="Genomic_DNA"/>
</dbReference>
<dbReference type="InterPro" id="IPR029063">
    <property type="entry name" value="SAM-dependent_MTases_sf"/>
</dbReference>
<sequence>MTTFNSAYAGEKEEQVRKAIQRVVKYDLLSGSVDSVVLPQQDCVMNILLFNIICNTKEDMTNNLKTLTSWLKIGGYLVFLIALDMSFYRVGQLKFSTLTGNAKFAKESVTRAGFVIEKGQVLPISVENEIADDKNFLFVVA</sequence>
<keyword evidence="5" id="KW-0812">Transmembrane</keyword>
<keyword evidence="4" id="KW-0949">S-adenosyl-L-methionine</keyword>
<evidence type="ECO:0000313" key="6">
    <source>
        <dbReference type="EMBL" id="CAJ0967699.1"/>
    </source>
</evidence>
<dbReference type="PANTHER" id="PTHR10867:SF32">
    <property type="entry name" value="NICOTINAMIDE N-METHYLTRANSFERASE"/>
    <property type="match status" value="1"/>
</dbReference>
<dbReference type="PANTHER" id="PTHR10867">
    <property type="entry name" value="NNMT/PNMT/TEMT FAMILY MEMBER"/>
    <property type="match status" value="1"/>
</dbReference>
<evidence type="ECO:0000313" key="7">
    <source>
        <dbReference type="Proteomes" id="UP001176940"/>
    </source>
</evidence>
<dbReference type="InterPro" id="IPR000940">
    <property type="entry name" value="NNMT_TEMT_trans"/>
</dbReference>
<feature type="transmembrane region" description="Helical" evidence="5">
    <location>
        <begin position="69"/>
        <end position="88"/>
    </location>
</feature>
<comment type="similarity">
    <text evidence="1">Belongs to the class I-like SAM-binding methyltransferase superfamily. NNMT/PNMT/TEMT family.</text>
</comment>
<dbReference type="PROSITE" id="PS51681">
    <property type="entry name" value="SAM_MT_NNMT_PNMT_TEMT"/>
    <property type="match status" value="1"/>
</dbReference>
<keyword evidence="7" id="KW-1185">Reference proteome</keyword>
<reference evidence="6" key="1">
    <citation type="submission" date="2023-07" db="EMBL/GenBank/DDBJ databases">
        <authorList>
            <person name="Stuckert A."/>
        </authorList>
    </citation>
    <scope>NUCLEOTIDE SEQUENCE</scope>
</reference>
<organism evidence="6 7">
    <name type="scientific">Ranitomeya imitator</name>
    <name type="common">mimic poison frog</name>
    <dbReference type="NCBI Taxonomy" id="111125"/>
    <lineage>
        <taxon>Eukaryota</taxon>
        <taxon>Metazoa</taxon>
        <taxon>Chordata</taxon>
        <taxon>Craniata</taxon>
        <taxon>Vertebrata</taxon>
        <taxon>Euteleostomi</taxon>
        <taxon>Amphibia</taxon>
        <taxon>Batrachia</taxon>
        <taxon>Anura</taxon>
        <taxon>Neobatrachia</taxon>
        <taxon>Hyloidea</taxon>
        <taxon>Dendrobatidae</taxon>
        <taxon>Dendrobatinae</taxon>
        <taxon>Ranitomeya</taxon>
    </lineage>
</organism>
<dbReference type="SUPFAM" id="SSF53335">
    <property type="entry name" value="S-adenosyl-L-methionine-dependent methyltransferases"/>
    <property type="match status" value="1"/>
</dbReference>
<dbReference type="Proteomes" id="UP001176940">
    <property type="component" value="Unassembled WGS sequence"/>
</dbReference>
<comment type="caution">
    <text evidence="6">The sequence shown here is derived from an EMBL/GenBank/DDBJ whole genome shotgun (WGS) entry which is preliminary data.</text>
</comment>
<evidence type="ECO:0000256" key="4">
    <source>
        <dbReference type="ARBA" id="ARBA00022691"/>
    </source>
</evidence>
<proteinExistence type="inferred from homology"/>
<keyword evidence="2" id="KW-0489">Methyltransferase</keyword>
<dbReference type="Gene3D" id="3.40.50.150">
    <property type="entry name" value="Vaccinia Virus protein VP39"/>
    <property type="match status" value="1"/>
</dbReference>
<gene>
    <name evidence="6" type="ORF">RIMI_LOCUS22429896</name>
</gene>
<keyword evidence="5" id="KW-0472">Membrane</keyword>
<evidence type="ECO:0000256" key="3">
    <source>
        <dbReference type="ARBA" id="ARBA00022679"/>
    </source>
</evidence>
<keyword evidence="3" id="KW-0808">Transferase</keyword>
<accession>A0ABN9MTN7</accession>